<reference evidence="2" key="1">
    <citation type="submission" date="2020-10" db="EMBL/GenBank/DDBJ databases">
        <authorList>
            <person name="Gilroy R."/>
        </authorList>
    </citation>
    <scope>NUCLEOTIDE SEQUENCE</scope>
    <source>
        <strain evidence="2">B3-4054</strain>
    </source>
</reference>
<feature type="chain" id="PRO_5039682148" description="Outer membrane protein beta-barrel domain-containing protein" evidence="1">
    <location>
        <begin position="26"/>
        <end position="285"/>
    </location>
</feature>
<name>A0A9D9HE28_9SPIR</name>
<dbReference type="EMBL" id="JADIMS010000128">
    <property type="protein sequence ID" value="MBO8450810.1"/>
    <property type="molecule type" value="Genomic_DNA"/>
</dbReference>
<comment type="caution">
    <text evidence="2">The sequence shown here is derived from an EMBL/GenBank/DDBJ whole genome shotgun (WGS) entry which is preliminary data.</text>
</comment>
<evidence type="ECO:0000313" key="3">
    <source>
        <dbReference type="Proteomes" id="UP000823616"/>
    </source>
</evidence>
<feature type="signal peptide" evidence="1">
    <location>
        <begin position="1"/>
        <end position="25"/>
    </location>
</feature>
<proteinExistence type="predicted"/>
<dbReference type="AlphaFoldDB" id="A0A9D9HE28"/>
<reference evidence="2" key="2">
    <citation type="journal article" date="2021" name="PeerJ">
        <title>Extensive microbial diversity within the chicken gut microbiome revealed by metagenomics and culture.</title>
        <authorList>
            <person name="Gilroy R."/>
            <person name="Ravi A."/>
            <person name="Getino M."/>
            <person name="Pursley I."/>
            <person name="Horton D.L."/>
            <person name="Alikhan N.F."/>
            <person name="Baker D."/>
            <person name="Gharbi K."/>
            <person name="Hall N."/>
            <person name="Watson M."/>
            <person name="Adriaenssens E.M."/>
            <person name="Foster-Nyarko E."/>
            <person name="Jarju S."/>
            <person name="Secka A."/>
            <person name="Antonio M."/>
            <person name="Oren A."/>
            <person name="Chaudhuri R.R."/>
            <person name="La Ragione R."/>
            <person name="Hildebrand F."/>
            <person name="Pallen M.J."/>
        </authorList>
    </citation>
    <scope>NUCLEOTIDE SEQUENCE</scope>
    <source>
        <strain evidence="2">B3-4054</strain>
    </source>
</reference>
<protein>
    <recommendedName>
        <fullName evidence="4">Outer membrane protein beta-barrel domain-containing protein</fullName>
    </recommendedName>
</protein>
<gene>
    <name evidence="2" type="ORF">IAA96_06860</name>
</gene>
<accession>A0A9D9HE28</accession>
<evidence type="ECO:0008006" key="4">
    <source>
        <dbReference type="Google" id="ProtNLM"/>
    </source>
</evidence>
<dbReference type="Proteomes" id="UP000823616">
    <property type="component" value="Unassembled WGS sequence"/>
</dbReference>
<organism evidence="2 3">
    <name type="scientific">Candidatus Avitreponema avistercoris</name>
    <dbReference type="NCBI Taxonomy" id="2840705"/>
    <lineage>
        <taxon>Bacteria</taxon>
        <taxon>Pseudomonadati</taxon>
        <taxon>Spirochaetota</taxon>
        <taxon>Spirochaetia</taxon>
        <taxon>Spirochaetales</taxon>
        <taxon>Candidatus Avitreponema</taxon>
    </lineage>
</organism>
<sequence length="285" mass="30828">MNTKPFPAFAAVFFLTLFCAAPAAAFSDGWVMTLNANVGGSYTLPSISRSDLDTLCATGMNGMVGFVAGGDLEVGYIWDTADAFGLREDNPFSGIGLFFNLGISQGYAGQICSAQHEGSPIDVYVNVYYTPVISVGATGKAYFFDNRMAAGLSLGAKIICDAAPQYEIYSSDTAAVSPEVGTIIVDDQMMTSINPVMFYVKPSVEYTVPLSRTMELNLGGYLAFNLYRPKYITLPNSVQTMLSEEQRSHGISFDAKEDPLNSYFINSFDFGIILGLNFRLGDSPR</sequence>
<keyword evidence="1" id="KW-0732">Signal</keyword>
<evidence type="ECO:0000313" key="2">
    <source>
        <dbReference type="EMBL" id="MBO8450810.1"/>
    </source>
</evidence>
<evidence type="ECO:0000256" key="1">
    <source>
        <dbReference type="SAM" id="SignalP"/>
    </source>
</evidence>